<evidence type="ECO:0000256" key="4">
    <source>
        <dbReference type="ARBA" id="ARBA00022679"/>
    </source>
</evidence>
<feature type="compositionally biased region" description="Polar residues" evidence="12">
    <location>
        <begin position="921"/>
        <end position="932"/>
    </location>
</feature>
<evidence type="ECO:0000256" key="1">
    <source>
        <dbReference type="ARBA" id="ARBA00022499"/>
    </source>
</evidence>
<dbReference type="GO" id="GO:0045087">
    <property type="term" value="P:innate immune response"/>
    <property type="evidence" value="ECO:0007669"/>
    <property type="project" value="UniProtKB-KW"/>
</dbReference>
<evidence type="ECO:0000256" key="3">
    <source>
        <dbReference type="ARBA" id="ARBA00022588"/>
    </source>
</evidence>
<evidence type="ECO:0000256" key="10">
    <source>
        <dbReference type="ARBA" id="ARBA00037982"/>
    </source>
</evidence>
<feature type="compositionally biased region" description="Low complexity" evidence="12">
    <location>
        <begin position="964"/>
        <end position="973"/>
    </location>
</feature>
<keyword evidence="5 11" id="KW-0547">Nucleotide-binding</keyword>
<reference evidence="14" key="1">
    <citation type="journal article" date="2019" name="bioRxiv">
        <title>The Genome of the Zebra Mussel, Dreissena polymorpha: A Resource for Invasive Species Research.</title>
        <authorList>
            <person name="McCartney M.A."/>
            <person name="Auch B."/>
            <person name="Kono T."/>
            <person name="Mallez S."/>
            <person name="Zhang Y."/>
            <person name="Obille A."/>
            <person name="Becker A."/>
            <person name="Abrahante J.E."/>
            <person name="Garbe J."/>
            <person name="Badalamenti J.P."/>
            <person name="Herman A."/>
            <person name="Mangelson H."/>
            <person name="Liachko I."/>
            <person name="Sullivan S."/>
            <person name="Sone E.D."/>
            <person name="Koren S."/>
            <person name="Silverstein K.A.T."/>
            <person name="Beckman K.B."/>
            <person name="Gohl D.M."/>
        </authorList>
    </citation>
    <scope>NUCLEOTIDE SEQUENCE</scope>
    <source>
        <strain evidence="14">Duluth1</strain>
        <tissue evidence="14">Whole animal</tissue>
    </source>
</reference>
<dbReference type="InterPro" id="IPR008271">
    <property type="entry name" value="Ser/Thr_kinase_AS"/>
</dbReference>
<dbReference type="Gene3D" id="1.10.510.10">
    <property type="entry name" value="Transferase(Phosphotransferase) domain 1"/>
    <property type="match status" value="1"/>
</dbReference>
<feature type="compositionally biased region" description="Basic and acidic residues" evidence="12">
    <location>
        <begin position="1036"/>
        <end position="1052"/>
    </location>
</feature>
<sequence length="1284" mass="139943">MDRRQKEIFNKVLPDFTNFVDPIPLLPYLDCLTEPTKEQIRNHYHNRSKNWANQELHSALLRRPKGYHQIVIALEHNNYSFIADRLDPDRAIRGPPIDQQTSSHLQSTSQVVRPHQSFAQEQITAPSPHLSTPPVHFTAANTNIPHQQPKAKGIQNHPNVMPNNQYQNTYEMPYPYPGQAFHPGMMIDQFQDQYHQPYSLPHFQGQPYYTNVMPNQFQGQPLVPGLFQGQPLVSGQFQRQPATVAGQFQGQPATVAGQFQEQPATVAGHIQGHPSLMQGQLRENPSAVSGLIQGQPAQFQGFFQGSPHEHPTNPFDQFQGPAQYFYATPNQEQGLIYHRIPILQQDAIPKTESSLSTSSMSSGIPTLTSESLKDQASTKSLRLIEERSSLRPGQSQYLNMKSMQLLENLQPSSVISGHSPGNIQPSSAISGQLPGNIQPSSAIPGHSPRNLQPSSAISGHSPGNIQPSSAISGQLPGNIQPSSVIPGQSPGNIQPSSAISGHSPGNIQPSSAISGQLPGNIQPSSLIPGQSPGNLQTSSAISGLSPDNIQPLSAISGQLPGNLQPSSAIPGQSPESIQPSSAISGQLAGNIQTSSAISGQSPESIQPSSAISGQLPGNLQPSSAIPGQSPGKLQPSSAISGQPPGNIQPSSAISGQSTESIQPSSAISGQLAGNIQPSSAISAQLPGNLQPSSAISGQSPESIQPSSAISGQSPGNLQPPGGQSLTPATLSQPDLPNALHECLVDSQSERATLPSQLVLSEDAAARVDQQVAADNRLLSQRSNLADAAESQPLTSQASPQAPVSRETFNSRFCEDFTMIKVLGKGAFGVVFEAEKKIDLQRYAVKRIKVKGKDVMPEVRALARLDDPGIVRYYHAWMETPPLGWQAEQDSHMEGLSSLNYTDDYQTETASSERQSDDETSNKQPAANTSPPRNLQFADLQNFGANNFPDFVVDDVLQHNKATESSVSDSYGWSSDEKSSIGTTSRDTKDDDDDNEEEGDKNEDDDNDDNEEGKDYQWQEDKDDDEDDDGIVFESSEASRKRKTEEVKKKAENNNDDTTEGGNSMDRRAHDLDRQDQRLQQLGINQPSLPVPPTFLYIQTELCKTETLKDWLDKTKNRFPDVISKILREITSALAYIHDKQYIHRDLKPANIFFAFDNSVKLGDFGLARIMAEDHVGSLDAGRVAKSHTAGVGTFFYMSPEQRGKKYTNKVDIFALGVIVFEMFHSFDSGSERAKMLEAARRRDFPEQFQVNHARWCDTLRQMLSSDPDNRPTAQQLLDSDLLRS</sequence>
<evidence type="ECO:0000313" key="15">
    <source>
        <dbReference type="Proteomes" id="UP000828390"/>
    </source>
</evidence>
<dbReference type="InterPro" id="IPR000719">
    <property type="entry name" value="Prot_kinase_dom"/>
</dbReference>
<feature type="region of interest" description="Disordered" evidence="12">
    <location>
        <begin position="595"/>
        <end position="734"/>
    </location>
</feature>
<feature type="region of interest" description="Disordered" evidence="12">
    <location>
        <begin position="962"/>
        <end position="1067"/>
    </location>
</feature>
<dbReference type="Gene3D" id="3.30.200.20">
    <property type="entry name" value="Phosphorylase Kinase, domain 1"/>
    <property type="match status" value="1"/>
</dbReference>
<dbReference type="SMART" id="SM00220">
    <property type="entry name" value="S_TKc"/>
    <property type="match status" value="1"/>
</dbReference>
<keyword evidence="6" id="KW-0418">Kinase</keyword>
<evidence type="ECO:0000256" key="8">
    <source>
        <dbReference type="ARBA" id="ARBA00022843"/>
    </source>
</evidence>
<proteinExistence type="inferred from homology"/>
<evidence type="ECO:0000259" key="13">
    <source>
        <dbReference type="PROSITE" id="PS50011"/>
    </source>
</evidence>
<comment type="similarity">
    <text evidence="10">Belongs to the protein kinase superfamily. Ser/Thr protein kinase family. GCN2 subfamily.</text>
</comment>
<name>A0A9D4L783_DREPO</name>
<feature type="compositionally biased region" description="Polar residues" evidence="12">
    <location>
        <begin position="634"/>
        <end position="734"/>
    </location>
</feature>
<dbReference type="EMBL" id="JAIWYP010000003">
    <property type="protein sequence ID" value="KAH3852543.1"/>
    <property type="molecule type" value="Genomic_DNA"/>
</dbReference>
<dbReference type="PROSITE" id="PS50011">
    <property type="entry name" value="PROTEIN_KINASE_DOM"/>
    <property type="match status" value="1"/>
</dbReference>
<dbReference type="GO" id="GO:0005634">
    <property type="term" value="C:nucleus"/>
    <property type="evidence" value="ECO:0007669"/>
    <property type="project" value="TreeGrafter"/>
</dbReference>
<evidence type="ECO:0000256" key="9">
    <source>
        <dbReference type="ARBA" id="ARBA00022859"/>
    </source>
</evidence>
<feature type="compositionally biased region" description="Polar residues" evidence="12">
    <location>
        <begin position="595"/>
        <end position="626"/>
    </location>
</feature>
<feature type="domain" description="Protein kinase" evidence="13">
    <location>
        <begin position="816"/>
        <end position="1282"/>
    </location>
</feature>
<dbReference type="Pfam" id="PF16739">
    <property type="entry name" value="CARD_2"/>
    <property type="match status" value="1"/>
</dbReference>
<dbReference type="GO" id="GO:0005737">
    <property type="term" value="C:cytoplasm"/>
    <property type="evidence" value="ECO:0007669"/>
    <property type="project" value="TreeGrafter"/>
</dbReference>
<keyword evidence="4" id="KW-0808">Transferase</keyword>
<dbReference type="InterPro" id="IPR011009">
    <property type="entry name" value="Kinase-like_dom_sf"/>
</dbReference>
<dbReference type="GO" id="GO:0005524">
    <property type="term" value="F:ATP binding"/>
    <property type="evidence" value="ECO:0007669"/>
    <property type="project" value="UniProtKB-UniRule"/>
</dbReference>
<keyword evidence="3" id="KW-0399">Innate immunity</keyword>
<accession>A0A9D4L783</accession>
<organism evidence="14 15">
    <name type="scientific">Dreissena polymorpha</name>
    <name type="common">Zebra mussel</name>
    <name type="synonym">Mytilus polymorpha</name>
    <dbReference type="NCBI Taxonomy" id="45954"/>
    <lineage>
        <taxon>Eukaryota</taxon>
        <taxon>Metazoa</taxon>
        <taxon>Spiralia</taxon>
        <taxon>Lophotrochozoa</taxon>
        <taxon>Mollusca</taxon>
        <taxon>Bivalvia</taxon>
        <taxon>Autobranchia</taxon>
        <taxon>Heteroconchia</taxon>
        <taxon>Euheterodonta</taxon>
        <taxon>Imparidentia</taxon>
        <taxon>Neoheterodontei</taxon>
        <taxon>Myida</taxon>
        <taxon>Dreissenoidea</taxon>
        <taxon>Dreissenidae</taxon>
        <taxon>Dreissena</taxon>
    </lineage>
</organism>
<dbReference type="InterPro" id="IPR031964">
    <property type="entry name" value="CARD_dom"/>
</dbReference>
<dbReference type="Proteomes" id="UP000828390">
    <property type="component" value="Unassembled WGS sequence"/>
</dbReference>
<protein>
    <recommendedName>
        <fullName evidence="13">Protein kinase domain-containing protein</fullName>
    </recommendedName>
</protein>
<evidence type="ECO:0000256" key="12">
    <source>
        <dbReference type="SAM" id="MobiDB-lite"/>
    </source>
</evidence>
<dbReference type="PROSITE" id="PS00108">
    <property type="entry name" value="PROTEIN_KINASE_ST"/>
    <property type="match status" value="1"/>
</dbReference>
<gene>
    <name evidence="14" type="ORF">DPMN_095054</name>
</gene>
<feature type="compositionally biased region" description="Low complexity" evidence="12">
    <location>
        <begin position="353"/>
        <end position="362"/>
    </location>
</feature>
<dbReference type="PANTHER" id="PTHR11042">
    <property type="entry name" value="EUKARYOTIC TRANSLATION INITIATION FACTOR 2-ALPHA KINASE EIF2-ALPHA KINASE -RELATED"/>
    <property type="match status" value="1"/>
</dbReference>
<feature type="region of interest" description="Disordered" evidence="12">
    <location>
        <begin position="412"/>
        <end position="581"/>
    </location>
</feature>
<dbReference type="InterPro" id="IPR011029">
    <property type="entry name" value="DEATH-like_dom_sf"/>
</dbReference>
<feature type="compositionally biased region" description="Polar residues" evidence="12">
    <location>
        <begin position="449"/>
        <end position="581"/>
    </location>
</feature>
<keyword evidence="2" id="KW-0597">Phosphoprotein</keyword>
<feature type="compositionally biased region" description="Polar residues" evidence="12">
    <location>
        <begin position="412"/>
        <end position="441"/>
    </location>
</feature>
<evidence type="ECO:0000256" key="7">
    <source>
        <dbReference type="ARBA" id="ARBA00022840"/>
    </source>
</evidence>
<comment type="caution">
    <text evidence="14">The sequence shown here is derived from an EMBL/GenBank/DDBJ whole genome shotgun (WGS) entry which is preliminary data.</text>
</comment>
<keyword evidence="1" id="KW-1017">Isopeptide bond</keyword>
<keyword evidence="7 11" id="KW-0067">ATP-binding</keyword>
<keyword evidence="8" id="KW-0832">Ubl conjugation</keyword>
<feature type="binding site" evidence="11">
    <location>
        <position position="845"/>
    </location>
    <ligand>
        <name>ATP</name>
        <dbReference type="ChEBI" id="CHEBI:30616"/>
    </ligand>
</feature>
<dbReference type="PROSITE" id="PS00107">
    <property type="entry name" value="PROTEIN_KINASE_ATP"/>
    <property type="match status" value="1"/>
</dbReference>
<keyword evidence="15" id="KW-1185">Reference proteome</keyword>
<feature type="compositionally biased region" description="Acidic residues" evidence="12">
    <location>
        <begin position="1020"/>
        <end position="1030"/>
    </location>
</feature>
<reference evidence="14" key="2">
    <citation type="submission" date="2020-11" db="EMBL/GenBank/DDBJ databases">
        <authorList>
            <person name="McCartney M.A."/>
            <person name="Auch B."/>
            <person name="Kono T."/>
            <person name="Mallez S."/>
            <person name="Becker A."/>
            <person name="Gohl D.M."/>
            <person name="Silverstein K.A.T."/>
            <person name="Koren S."/>
            <person name="Bechman K.B."/>
            <person name="Herman A."/>
            <person name="Abrahante J.E."/>
            <person name="Garbe J."/>
        </authorList>
    </citation>
    <scope>NUCLEOTIDE SEQUENCE</scope>
    <source>
        <strain evidence="14">Duluth1</strain>
        <tissue evidence="14">Whole animal</tissue>
    </source>
</reference>
<dbReference type="InterPro" id="IPR017441">
    <property type="entry name" value="Protein_kinase_ATP_BS"/>
</dbReference>
<dbReference type="InterPro" id="IPR050339">
    <property type="entry name" value="CC_SR_Kinase"/>
</dbReference>
<dbReference type="GO" id="GO:0004694">
    <property type="term" value="F:eukaryotic translation initiation factor 2alpha kinase activity"/>
    <property type="evidence" value="ECO:0007669"/>
    <property type="project" value="TreeGrafter"/>
</dbReference>
<dbReference type="Pfam" id="PF00069">
    <property type="entry name" value="Pkinase"/>
    <property type="match status" value="1"/>
</dbReference>
<keyword evidence="9" id="KW-0391">Immunity</keyword>
<evidence type="ECO:0000256" key="5">
    <source>
        <dbReference type="ARBA" id="ARBA00022741"/>
    </source>
</evidence>
<evidence type="ECO:0000256" key="2">
    <source>
        <dbReference type="ARBA" id="ARBA00022553"/>
    </source>
</evidence>
<evidence type="ECO:0000256" key="6">
    <source>
        <dbReference type="ARBA" id="ARBA00022777"/>
    </source>
</evidence>
<feature type="compositionally biased region" description="Polar residues" evidence="12">
    <location>
        <begin position="363"/>
        <end position="380"/>
    </location>
</feature>
<evidence type="ECO:0000256" key="11">
    <source>
        <dbReference type="PROSITE-ProRule" id="PRU10141"/>
    </source>
</evidence>
<evidence type="ECO:0000313" key="14">
    <source>
        <dbReference type="EMBL" id="KAH3852543.1"/>
    </source>
</evidence>
<feature type="region of interest" description="Disordered" evidence="12">
    <location>
        <begin position="351"/>
        <end position="396"/>
    </location>
</feature>
<feature type="region of interest" description="Disordered" evidence="12">
    <location>
        <begin position="904"/>
        <end position="934"/>
    </location>
</feature>
<dbReference type="PANTHER" id="PTHR11042:SF91">
    <property type="entry name" value="EUKARYOTIC TRANSLATION INITIATION FACTOR 2-ALPHA KINASE"/>
    <property type="match status" value="1"/>
</dbReference>
<dbReference type="Gene3D" id="1.10.533.10">
    <property type="entry name" value="Death Domain, Fas"/>
    <property type="match status" value="1"/>
</dbReference>
<dbReference type="SUPFAM" id="SSF56112">
    <property type="entry name" value="Protein kinase-like (PK-like)"/>
    <property type="match status" value="1"/>
</dbReference>
<feature type="compositionally biased region" description="Acidic residues" evidence="12">
    <location>
        <begin position="989"/>
        <end position="1011"/>
    </location>
</feature>